<reference evidence="20" key="1">
    <citation type="submission" date="2023-01" db="EMBL/GenBank/DDBJ databases">
        <title>Key to firefly adult light organ development and bioluminescence: homeobox transcription factors regulate luciferase expression and transportation to peroxisome.</title>
        <authorList>
            <person name="Fu X."/>
        </authorList>
    </citation>
    <scope>NUCLEOTIDE SEQUENCE [LARGE SCALE GENOMIC DNA]</scope>
</reference>
<comment type="subcellular location">
    <subcellularLocation>
        <location evidence="2">Peroxisome</location>
    </subcellularLocation>
</comment>
<comment type="cofactor">
    <cofactor evidence="1">
        <name>Mg(2+)</name>
        <dbReference type="ChEBI" id="CHEBI:18420"/>
    </cofactor>
</comment>
<dbReference type="GO" id="GO:0005524">
    <property type="term" value="F:ATP binding"/>
    <property type="evidence" value="ECO:0007669"/>
    <property type="project" value="UniProtKB-KW"/>
</dbReference>
<evidence type="ECO:0000256" key="16">
    <source>
        <dbReference type="SAM" id="Phobius"/>
    </source>
</evidence>
<feature type="domain" description="AMP-binding enzyme C-terminal" evidence="18">
    <location>
        <begin position="447"/>
        <end position="523"/>
    </location>
</feature>
<dbReference type="PANTHER" id="PTHR24096">
    <property type="entry name" value="LONG-CHAIN-FATTY-ACID--COA LIGASE"/>
    <property type="match status" value="1"/>
</dbReference>
<dbReference type="Gene3D" id="3.40.50.980">
    <property type="match status" value="2"/>
</dbReference>
<evidence type="ECO:0000256" key="8">
    <source>
        <dbReference type="ARBA" id="ARBA00022840"/>
    </source>
</evidence>
<keyword evidence="6" id="KW-0479">Metal-binding</keyword>
<dbReference type="GO" id="GO:0046872">
    <property type="term" value="F:metal ion binding"/>
    <property type="evidence" value="ECO:0007669"/>
    <property type="project" value="UniProtKB-KW"/>
</dbReference>
<accession>A0AAN7PFA0</accession>
<feature type="transmembrane region" description="Helical" evidence="16">
    <location>
        <begin position="76"/>
        <end position="99"/>
    </location>
</feature>
<dbReference type="GO" id="GO:0016405">
    <property type="term" value="F:CoA-ligase activity"/>
    <property type="evidence" value="ECO:0007669"/>
    <property type="project" value="TreeGrafter"/>
</dbReference>
<organism evidence="19 20">
    <name type="scientific">Aquatica leii</name>
    <dbReference type="NCBI Taxonomy" id="1421715"/>
    <lineage>
        <taxon>Eukaryota</taxon>
        <taxon>Metazoa</taxon>
        <taxon>Ecdysozoa</taxon>
        <taxon>Arthropoda</taxon>
        <taxon>Hexapoda</taxon>
        <taxon>Insecta</taxon>
        <taxon>Pterygota</taxon>
        <taxon>Neoptera</taxon>
        <taxon>Endopterygota</taxon>
        <taxon>Coleoptera</taxon>
        <taxon>Polyphaga</taxon>
        <taxon>Elateriformia</taxon>
        <taxon>Elateroidea</taxon>
        <taxon>Lampyridae</taxon>
        <taxon>Luciolinae</taxon>
        <taxon>Aquatica</taxon>
    </lineage>
</organism>
<keyword evidence="16" id="KW-0472">Membrane</keyword>
<dbReference type="FunFam" id="3.30.300.30:FF:000007">
    <property type="entry name" value="4-coumarate--CoA ligase 2"/>
    <property type="match status" value="1"/>
</dbReference>
<dbReference type="GO" id="GO:0005777">
    <property type="term" value="C:peroxisome"/>
    <property type="evidence" value="ECO:0007669"/>
    <property type="project" value="UniProtKB-SubCell"/>
</dbReference>
<dbReference type="EC" id="1.13.12.7" evidence="4"/>
<dbReference type="Pfam" id="PF13193">
    <property type="entry name" value="AMP-binding_C"/>
    <property type="match status" value="1"/>
</dbReference>
<gene>
    <name evidence="19" type="ORF">RN001_000710</name>
</gene>
<dbReference type="PROSITE" id="PS00455">
    <property type="entry name" value="AMP_BINDING"/>
    <property type="match status" value="1"/>
</dbReference>
<keyword evidence="11" id="KW-0503">Monooxygenase</keyword>
<comment type="catalytic activity">
    <reaction evidence="15">
        <text>firefly D-luciferin + ATP + O2 = firefly oxyluciferin + hnu + AMP + CO2 + diphosphate</text>
        <dbReference type="Rhea" id="RHEA:10732"/>
        <dbReference type="ChEBI" id="CHEBI:15379"/>
        <dbReference type="ChEBI" id="CHEBI:16526"/>
        <dbReference type="ChEBI" id="CHEBI:16792"/>
        <dbReference type="ChEBI" id="CHEBI:30212"/>
        <dbReference type="ChEBI" id="CHEBI:30616"/>
        <dbReference type="ChEBI" id="CHEBI:33019"/>
        <dbReference type="ChEBI" id="CHEBI:58038"/>
        <dbReference type="ChEBI" id="CHEBI:456215"/>
        <dbReference type="EC" id="1.13.12.7"/>
    </reaction>
</comment>
<evidence type="ECO:0000313" key="19">
    <source>
        <dbReference type="EMBL" id="KAK4884439.1"/>
    </source>
</evidence>
<dbReference type="InterPro" id="IPR025110">
    <property type="entry name" value="AMP-bd_C"/>
</dbReference>
<evidence type="ECO:0000313" key="20">
    <source>
        <dbReference type="Proteomes" id="UP001353858"/>
    </source>
</evidence>
<feature type="transmembrane region" description="Helical" evidence="16">
    <location>
        <begin position="239"/>
        <end position="258"/>
    </location>
</feature>
<protein>
    <recommendedName>
        <fullName evidence="5">Luciferin 4-monooxygenase</fullName>
        <ecNumber evidence="4">1.13.12.7</ecNumber>
    </recommendedName>
</protein>
<evidence type="ECO:0000256" key="10">
    <source>
        <dbReference type="ARBA" id="ARBA00023002"/>
    </source>
</evidence>
<evidence type="ECO:0000256" key="13">
    <source>
        <dbReference type="ARBA" id="ARBA00023223"/>
    </source>
</evidence>
<dbReference type="Proteomes" id="UP001353858">
    <property type="component" value="Unassembled WGS sequence"/>
</dbReference>
<dbReference type="SUPFAM" id="SSF56801">
    <property type="entry name" value="Acetyl-CoA synthetase-like"/>
    <property type="match status" value="1"/>
</dbReference>
<keyword evidence="7" id="KW-0547">Nucleotide-binding</keyword>
<dbReference type="CDD" id="cd05911">
    <property type="entry name" value="Firefly_Luc_like"/>
    <property type="match status" value="1"/>
</dbReference>
<dbReference type="GO" id="GO:0047077">
    <property type="term" value="F:Photinus-luciferin 4-monooxygenase (ATP-hydrolyzing) activity"/>
    <property type="evidence" value="ECO:0007669"/>
    <property type="project" value="UniProtKB-EC"/>
</dbReference>
<keyword evidence="8" id="KW-0067">ATP-binding</keyword>
<evidence type="ECO:0000256" key="12">
    <source>
        <dbReference type="ARBA" id="ARBA00023140"/>
    </source>
</evidence>
<dbReference type="Gene3D" id="2.30.38.10">
    <property type="entry name" value="Luciferase, Domain 3"/>
    <property type="match status" value="1"/>
</dbReference>
<keyword evidence="14" id="KW-0599">Photoprotein</keyword>
<keyword evidence="12" id="KW-0576">Peroxisome</keyword>
<keyword evidence="16" id="KW-0812">Transmembrane</keyword>
<evidence type="ECO:0000259" key="17">
    <source>
        <dbReference type="Pfam" id="PF00501"/>
    </source>
</evidence>
<evidence type="ECO:0000256" key="4">
    <source>
        <dbReference type="ARBA" id="ARBA00012532"/>
    </source>
</evidence>
<dbReference type="Gene3D" id="3.30.300.30">
    <property type="match status" value="1"/>
</dbReference>
<evidence type="ECO:0000256" key="1">
    <source>
        <dbReference type="ARBA" id="ARBA00001946"/>
    </source>
</evidence>
<comment type="caution">
    <text evidence="19">The sequence shown here is derived from an EMBL/GenBank/DDBJ whole genome shotgun (WGS) entry which is preliminary data.</text>
</comment>
<feature type="domain" description="AMP-dependent synthetase/ligase" evidence="17">
    <location>
        <begin position="37"/>
        <end position="396"/>
    </location>
</feature>
<evidence type="ECO:0000256" key="3">
    <source>
        <dbReference type="ARBA" id="ARBA00006432"/>
    </source>
</evidence>
<dbReference type="PANTHER" id="PTHR24096:SF423">
    <property type="entry name" value="GM05240P"/>
    <property type="match status" value="1"/>
</dbReference>
<dbReference type="InterPro" id="IPR045851">
    <property type="entry name" value="AMP-bd_C_sf"/>
</dbReference>
<keyword evidence="13" id="KW-0455">Luminescence</keyword>
<keyword evidence="9" id="KW-0460">Magnesium</keyword>
<dbReference type="AlphaFoldDB" id="A0AAN7PFA0"/>
<evidence type="ECO:0000259" key="18">
    <source>
        <dbReference type="Pfam" id="PF13193"/>
    </source>
</evidence>
<sequence length="538" mass="59951">MSDIDEFVISGPKKAYTVTFDSLGKYLFGCLKKRNSDQVFGVDVSLNQTVTCGSLLEKSVKLSIALKKMSLTKKDVVALICENTLNSFACLLALTYIGVPANLINFLYTFRELKHVFNISKPKCVICPQSNLANVLSLKKELKFIEYIILLDKPEECVKDVEDVESLCRTITINIEEFEPVDGTANDTILMCLSSGTTGLPKCVELTNDNFIAIIDFLLDNRCSNNAFDDVTVSVLPLFHIYGVLIYLTAAVSSMKLVTMKSFKPQIFLKSIEKYKATKLYTVPPLLQFLTINETIKDFDLSSVKEILVGGAPVGNALYKEASKKLKPTLIRELYGATELGGFCAMQYGFETVKNSGPLVNNMLLKVIDPQTNKSLPAYEIGELCLKGRSRMKGYFNNPTETNNSKDEKGFYRSGDLGYYDEVGNIYITGRFKELIKFKAFQVSPVEVENVILEHPAVKDCAVFGRSDNKTGELTTALIVIRDGFTATEEEMVTFVAERISPQKQLHGGVRFVNTIPINPTGKILRRELPHLYISANQ</sequence>
<keyword evidence="20" id="KW-1185">Reference proteome</keyword>
<evidence type="ECO:0000256" key="5">
    <source>
        <dbReference type="ARBA" id="ARBA00019043"/>
    </source>
</evidence>
<proteinExistence type="inferred from homology"/>
<keyword evidence="16" id="KW-1133">Transmembrane helix</keyword>
<dbReference type="EMBL" id="JARPUR010000001">
    <property type="protein sequence ID" value="KAK4884439.1"/>
    <property type="molecule type" value="Genomic_DNA"/>
</dbReference>
<dbReference type="GO" id="GO:0008218">
    <property type="term" value="P:bioluminescence"/>
    <property type="evidence" value="ECO:0007669"/>
    <property type="project" value="UniProtKB-KW"/>
</dbReference>
<dbReference type="InterPro" id="IPR000873">
    <property type="entry name" value="AMP-dep_synth/lig_dom"/>
</dbReference>
<evidence type="ECO:0000256" key="7">
    <source>
        <dbReference type="ARBA" id="ARBA00022741"/>
    </source>
</evidence>
<keyword evidence="10" id="KW-0560">Oxidoreductase</keyword>
<evidence type="ECO:0000256" key="2">
    <source>
        <dbReference type="ARBA" id="ARBA00004275"/>
    </source>
</evidence>
<evidence type="ECO:0000256" key="15">
    <source>
        <dbReference type="ARBA" id="ARBA00048497"/>
    </source>
</evidence>
<evidence type="ECO:0000256" key="11">
    <source>
        <dbReference type="ARBA" id="ARBA00023033"/>
    </source>
</evidence>
<evidence type="ECO:0000256" key="6">
    <source>
        <dbReference type="ARBA" id="ARBA00022723"/>
    </source>
</evidence>
<dbReference type="InterPro" id="IPR020845">
    <property type="entry name" value="AMP-binding_CS"/>
</dbReference>
<evidence type="ECO:0000256" key="9">
    <source>
        <dbReference type="ARBA" id="ARBA00022842"/>
    </source>
</evidence>
<comment type="similarity">
    <text evidence="3">Belongs to the ATP-dependent AMP-binding enzyme family.</text>
</comment>
<name>A0AAN7PFA0_9COLE</name>
<dbReference type="Pfam" id="PF00501">
    <property type="entry name" value="AMP-binding"/>
    <property type="match status" value="1"/>
</dbReference>
<evidence type="ECO:0000256" key="14">
    <source>
        <dbReference type="ARBA" id="ARBA00023262"/>
    </source>
</evidence>